<name>D8Q5T0_SCHCM</name>
<feature type="chain" id="PRO_5003120572" evidence="1">
    <location>
        <begin position="28"/>
        <end position="191"/>
    </location>
</feature>
<dbReference type="Proteomes" id="UP000007431">
    <property type="component" value="Unassembled WGS sequence"/>
</dbReference>
<dbReference type="RefSeq" id="XP_003031925.1">
    <property type="nucleotide sequence ID" value="XM_003031879.1"/>
</dbReference>
<gene>
    <name evidence="2" type="primary">SC15</name>
    <name evidence="2" type="ORF">SCHCODRAFT_82353</name>
</gene>
<dbReference type="KEGG" id="scm:SCHCO_02625127"/>
<evidence type="ECO:0000256" key="1">
    <source>
        <dbReference type="SAM" id="SignalP"/>
    </source>
</evidence>
<dbReference type="InParanoid" id="D8Q5T0"/>
<proteinExistence type="predicted"/>
<dbReference type="VEuPathDB" id="FungiDB:SCHCODRAFT_02625127"/>
<dbReference type="AlphaFoldDB" id="D8Q5T0"/>
<keyword evidence="1" id="KW-0732">Signal</keyword>
<feature type="signal peptide" evidence="1">
    <location>
        <begin position="1"/>
        <end position="27"/>
    </location>
</feature>
<dbReference type="EMBL" id="GL377306">
    <property type="protein sequence ID" value="EFI97022.1"/>
    <property type="molecule type" value="Genomic_DNA"/>
</dbReference>
<sequence length="191" mass="19973">MYAQRLVTFFLFFLTLGLFTVAAPAEAQTGVAKRQDADGLTQIFTDLKDATGSILPQLETVADSGDAKDEDVLALVQQLLDSLNTANDGIEELKGKPAGGHPPKPDVLAGLIAEILKDVLKVLHVVLVKLGLAIPGLSPLLIAIDAALANILHGVEFLLAGVLKLVAGLLKDVAGLLYDLSFGLLLAALGF</sequence>
<dbReference type="OMA" id="SQITSIM"/>
<evidence type="ECO:0000313" key="2">
    <source>
        <dbReference type="EMBL" id="EFI97022.1"/>
    </source>
</evidence>
<accession>D8Q5T0</accession>
<dbReference type="HOGENOM" id="CLU_115519_2_0_1"/>
<organism evidence="3">
    <name type="scientific">Schizophyllum commune (strain H4-8 / FGSC 9210)</name>
    <name type="common">Split gill fungus</name>
    <dbReference type="NCBI Taxonomy" id="578458"/>
    <lineage>
        <taxon>Eukaryota</taxon>
        <taxon>Fungi</taxon>
        <taxon>Dikarya</taxon>
        <taxon>Basidiomycota</taxon>
        <taxon>Agaricomycotina</taxon>
        <taxon>Agaricomycetes</taxon>
        <taxon>Agaricomycetidae</taxon>
        <taxon>Agaricales</taxon>
        <taxon>Schizophyllaceae</taxon>
        <taxon>Schizophyllum</taxon>
    </lineage>
</organism>
<dbReference type="GeneID" id="9590006"/>
<protein>
    <submittedName>
        <fullName evidence="2">SC15 protein</fullName>
    </submittedName>
</protein>
<reference evidence="2 3" key="1">
    <citation type="journal article" date="2010" name="Nat. Biotechnol.">
        <title>Genome sequence of the model mushroom Schizophyllum commune.</title>
        <authorList>
            <person name="Ohm R.A."/>
            <person name="de Jong J.F."/>
            <person name="Lugones L.G."/>
            <person name="Aerts A."/>
            <person name="Kothe E."/>
            <person name="Stajich J.E."/>
            <person name="de Vries R.P."/>
            <person name="Record E."/>
            <person name="Levasseur A."/>
            <person name="Baker S.E."/>
            <person name="Bartholomew K.A."/>
            <person name="Coutinho P.M."/>
            <person name="Erdmann S."/>
            <person name="Fowler T.J."/>
            <person name="Gathman A.C."/>
            <person name="Lombard V."/>
            <person name="Henrissat B."/>
            <person name="Knabe N."/>
            <person name="Kuees U."/>
            <person name="Lilly W.W."/>
            <person name="Lindquist E."/>
            <person name="Lucas S."/>
            <person name="Magnuson J.K."/>
            <person name="Piumi F."/>
            <person name="Raudaskoski M."/>
            <person name="Salamov A."/>
            <person name="Schmutz J."/>
            <person name="Schwarze F.W.M.R."/>
            <person name="vanKuyk P.A."/>
            <person name="Horton J.S."/>
            <person name="Grigoriev I.V."/>
            <person name="Woesten H.A.B."/>
        </authorList>
    </citation>
    <scope>NUCLEOTIDE SEQUENCE [LARGE SCALE GENOMIC DNA]</scope>
    <source>
        <strain evidence="3">H4-8 / FGSC 9210</strain>
    </source>
</reference>
<dbReference type="eggNOG" id="ENOG502T139">
    <property type="taxonomic scope" value="Eukaryota"/>
</dbReference>
<keyword evidence="3" id="KW-1185">Reference proteome</keyword>
<dbReference type="OrthoDB" id="2575973at2759"/>
<evidence type="ECO:0000313" key="3">
    <source>
        <dbReference type="Proteomes" id="UP000007431"/>
    </source>
</evidence>